<dbReference type="PRINTS" id="PR00762">
    <property type="entry name" value="CLCHANNEL"/>
</dbReference>
<keyword evidence="3 10" id="KW-0812">Transmembrane</keyword>
<keyword evidence="6 10" id="KW-0472">Membrane</keyword>
<evidence type="ECO:0000256" key="5">
    <source>
        <dbReference type="ARBA" id="ARBA00023065"/>
    </source>
</evidence>
<dbReference type="RefSeq" id="WP_285150630.1">
    <property type="nucleotide sequence ID" value="NZ_JASSOM010000079.1"/>
</dbReference>
<evidence type="ECO:0000256" key="4">
    <source>
        <dbReference type="ARBA" id="ARBA00022989"/>
    </source>
</evidence>
<dbReference type="EMBL" id="JASSOM010000079">
    <property type="protein sequence ID" value="MDK9365579.1"/>
    <property type="molecule type" value="Genomic_DNA"/>
</dbReference>
<sequence length="416" mass="44069">MMAHDPSRTYWLHRWTALLLTGILAGLGGMLLAMLLHEVQHLVYGYSQTLLISPQSFLEGVTDASAQRRFLALTAAGLVAGIGWWLLARYAKKRISIGEAIKNPDQPMPAVTTLINSLLQIITVAMGSPLGREVAPREVGALFAGGVARRLHLSLADIQLMIACGAGAGLAAVYNVPLAGAIFTLEVLLVSFSWEKAIAALVTSALAAWIATLGLGDEHQYHFTTEIAATSLVFWGALSGPLFGAAAFLFRRVTQRARSKVRSNWQMPVFSLIAFTALGALSVWFPQLPGNGKGPTQLALSGDVTLQLAVAILMLKVVVIWGVLRAGAQGGLLTPGLAVGGLLGSVLFILLGRWFPGTDMASFALTGAAGFLAASLQMPITAIALIMESTRMDHSFLVPVALCVTGAYMTCRHLEG</sequence>
<keyword evidence="7" id="KW-0869">Chloride channel</keyword>
<evidence type="ECO:0000256" key="10">
    <source>
        <dbReference type="SAM" id="Phobius"/>
    </source>
</evidence>
<evidence type="ECO:0000256" key="9">
    <source>
        <dbReference type="ARBA" id="ARBA00023303"/>
    </source>
</evidence>
<keyword evidence="4 10" id="KW-1133">Transmembrane helix</keyword>
<evidence type="ECO:0000256" key="2">
    <source>
        <dbReference type="ARBA" id="ARBA00022448"/>
    </source>
</evidence>
<feature type="transmembrane region" description="Helical" evidence="10">
    <location>
        <begin position="197"/>
        <end position="215"/>
    </location>
</feature>
<dbReference type="PANTHER" id="PTHR43427:SF6">
    <property type="entry name" value="CHLORIDE CHANNEL PROTEIN CLC-E"/>
    <property type="match status" value="1"/>
</dbReference>
<dbReference type="GO" id="GO:0005254">
    <property type="term" value="F:chloride channel activity"/>
    <property type="evidence" value="ECO:0007669"/>
    <property type="project" value="UniProtKB-KW"/>
</dbReference>
<feature type="transmembrane region" description="Helical" evidence="10">
    <location>
        <begin position="69"/>
        <end position="87"/>
    </location>
</feature>
<feature type="transmembrane region" description="Helical" evidence="10">
    <location>
        <begin position="336"/>
        <end position="355"/>
    </location>
</feature>
<organism evidence="11 12">
    <name type="scientific">Lelliottia wanjuensis</name>
    <dbReference type="NCBI Taxonomy" id="3050585"/>
    <lineage>
        <taxon>Bacteria</taxon>
        <taxon>Pseudomonadati</taxon>
        <taxon>Pseudomonadota</taxon>
        <taxon>Gammaproteobacteria</taxon>
        <taxon>Enterobacterales</taxon>
        <taxon>Enterobacteriaceae</taxon>
        <taxon>Lelliottia</taxon>
    </lineage>
</organism>
<dbReference type="InterPro" id="IPR014743">
    <property type="entry name" value="Cl-channel_core"/>
</dbReference>
<feature type="transmembrane region" description="Helical" evidence="10">
    <location>
        <begin position="306"/>
        <end position="324"/>
    </location>
</feature>
<evidence type="ECO:0000256" key="1">
    <source>
        <dbReference type="ARBA" id="ARBA00004141"/>
    </source>
</evidence>
<keyword evidence="2" id="KW-0813">Transport</keyword>
<dbReference type="SUPFAM" id="SSF81340">
    <property type="entry name" value="Clc chloride channel"/>
    <property type="match status" value="1"/>
</dbReference>
<dbReference type="CDD" id="cd01033">
    <property type="entry name" value="ClC_like"/>
    <property type="match status" value="1"/>
</dbReference>
<comment type="caution">
    <text evidence="11">The sequence shown here is derived from an EMBL/GenBank/DDBJ whole genome shotgun (WGS) entry which is preliminary data.</text>
</comment>
<keyword evidence="12" id="KW-1185">Reference proteome</keyword>
<feature type="transmembrane region" description="Helical" evidence="10">
    <location>
        <begin position="227"/>
        <end position="249"/>
    </location>
</feature>
<dbReference type="PANTHER" id="PTHR43427">
    <property type="entry name" value="CHLORIDE CHANNEL PROTEIN CLC-E"/>
    <property type="match status" value="1"/>
</dbReference>
<dbReference type="Gene3D" id="1.10.3080.10">
    <property type="entry name" value="Clc chloride channel"/>
    <property type="match status" value="1"/>
</dbReference>
<keyword evidence="5" id="KW-0406">Ion transport</keyword>
<proteinExistence type="predicted"/>
<name>A0AAP4LCD9_9ENTR</name>
<feature type="transmembrane region" description="Helical" evidence="10">
    <location>
        <begin position="160"/>
        <end position="185"/>
    </location>
</feature>
<evidence type="ECO:0000256" key="3">
    <source>
        <dbReference type="ARBA" id="ARBA00022692"/>
    </source>
</evidence>
<evidence type="ECO:0000313" key="11">
    <source>
        <dbReference type="EMBL" id="MDK9365579.1"/>
    </source>
</evidence>
<keyword evidence="9" id="KW-0407">Ion channel</keyword>
<accession>A0AAP4LCD9</accession>
<evidence type="ECO:0000313" key="12">
    <source>
        <dbReference type="Proteomes" id="UP001223214"/>
    </source>
</evidence>
<dbReference type="InterPro" id="IPR001807">
    <property type="entry name" value="ClC"/>
</dbReference>
<keyword evidence="8" id="KW-0868">Chloride</keyword>
<dbReference type="GO" id="GO:0034707">
    <property type="term" value="C:chloride channel complex"/>
    <property type="evidence" value="ECO:0007669"/>
    <property type="project" value="UniProtKB-KW"/>
</dbReference>
<reference evidence="11 12" key="1">
    <citation type="submission" date="2023-06" db="EMBL/GenBank/DDBJ databases">
        <title>Identification and characterization of antibiotic-resistant Gram-negative bacteria.</title>
        <authorList>
            <person name="Cho G.-S."/>
            <person name="Lee J."/>
            <person name="Tai E."/>
            <person name="Jeong S."/>
            <person name="Kim I."/>
            <person name="Kim B.-E."/>
            <person name="Jeong M.-I."/>
            <person name="Oh K.-K."/>
            <person name="Franz C.M.A.P."/>
        </authorList>
    </citation>
    <scope>NUCLEOTIDE SEQUENCE [LARGE SCALE GENOMIC DNA]</scope>
    <source>
        <strain evidence="11 12">V106_12</strain>
    </source>
</reference>
<dbReference type="AlphaFoldDB" id="A0AAP4LCD9"/>
<feature type="transmembrane region" description="Helical" evidence="10">
    <location>
        <begin position="269"/>
        <end position="286"/>
    </location>
</feature>
<dbReference type="InterPro" id="IPR050368">
    <property type="entry name" value="ClC-type_chloride_channel"/>
</dbReference>
<evidence type="ECO:0000256" key="8">
    <source>
        <dbReference type="ARBA" id="ARBA00023214"/>
    </source>
</evidence>
<evidence type="ECO:0000256" key="7">
    <source>
        <dbReference type="ARBA" id="ARBA00023173"/>
    </source>
</evidence>
<feature type="transmembrane region" description="Helical" evidence="10">
    <location>
        <begin position="361"/>
        <end position="386"/>
    </location>
</feature>
<comment type="subcellular location">
    <subcellularLocation>
        <location evidence="1">Membrane</location>
        <topology evidence="1">Multi-pass membrane protein</topology>
    </subcellularLocation>
</comment>
<dbReference type="Proteomes" id="UP001223214">
    <property type="component" value="Unassembled WGS sequence"/>
</dbReference>
<protein>
    <submittedName>
        <fullName evidence="11">Chloride channel protein</fullName>
    </submittedName>
</protein>
<evidence type="ECO:0000256" key="6">
    <source>
        <dbReference type="ARBA" id="ARBA00023136"/>
    </source>
</evidence>
<gene>
    <name evidence="11" type="ORF">QQF32_20505</name>
</gene>
<dbReference type="Pfam" id="PF00654">
    <property type="entry name" value="Voltage_CLC"/>
    <property type="match status" value="1"/>
</dbReference>